<dbReference type="Proteomes" id="UP000271098">
    <property type="component" value="Unassembled WGS sequence"/>
</dbReference>
<organism evidence="3">
    <name type="scientific">Gongylonema pulchrum</name>
    <dbReference type="NCBI Taxonomy" id="637853"/>
    <lineage>
        <taxon>Eukaryota</taxon>
        <taxon>Metazoa</taxon>
        <taxon>Ecdysozoa</taxon>
        <taxon>Nematoda</taxon>
        <taxon>Chromadorea</taxon>
        <taxon>Rhabditida</taxon>
        <taxon>Spirurina</taxon>
        <taxon>Spiruromorpha</taxon>
        <taxon>Spiruroidea</taxon>
        <taxon>Gongylonematidae</taxon>
        <taxon>Gongylonema</taxon>
    </lineage>
</organism>
<sequence length="117" mass="12578">MVVVLVIRREDKVLWKALTLNGTRNSTNQATKYGIKSHNVRIEFEAVAESDTVTRQNTVAEHGADAAAHVVVQYDEVVGHNVRNGTDTISAAVNGLNTVTEHGKAAGQQAVIGRDMA</sequence>
<keyword evidence="2" id="KW-1185">Reference proteome</keyword>
<evidence type="ECO:0000313" key="3">
    <source>
        <dbReference type="WBParaSite" id="GPUH_0002501401-mRNA-1"/>
    </source>
</evidence>
<evidence type="ECO:0000313" key="2">
    <source>
        <dbReference type="Proteomes" id="UP000271098"/>
    </source>
</evidence>
<dbReference type="AlphaFoldDB" id="A0A183EVJ3"/>
<evidence type="ECO:0000313" key="1">
    <source>
        <dbReference type="EMBL" id="VDN43594.1"/>
    </source>
</evidence>
<dbReference type="EMBL" id="UYRT01103269">
    <property type="protein sequence ID" value="VDN43594.1"/>
    <property type="molecule type" value="Genomic_DNA"/>
</dbReference>
<protein>
    <submittedName>
        <fullName evidence="3">Transposase</fullName>
    </submittedName>
</protein>
<gene>
    <name evidence="1" type="ORF">GPUH_LOCUS24983</name>
</gene>
<reference evidence="1 2" key="2">
    <citation type="submission" date="2018-11" db="EMBL/GenBank/DDBJ databases">
        <authorList>
            <consortium name="Pathogen Informatics"/>
        </authorList>
    </citation>
    <scope>NUCLEOTIDE SEQUENCE [LARGE SCALE GENOMIC DNA]</scope>
</reference>
<accession>A0A183EVJ3</accession>
<dbReference type="WBParaSite" id="GPUH_0002501401-mRNA-1">
    <property type="protein sequence ID" value="GPUH_0002501401-mRNA-1"/>
    <property type="gene ID" value="GPUH_0002501401"/>
</dbReference>
<name>A0A183EVJ3_9BILA</name>
<proteinExistence type="predicted"/>
<reference evidence="3" key="1">
    <citation type="submission" date="2016-06" db="UniProtKB">
        <authorList>
            <consortium name="WormBaseParasite"/>
        </authorList>
    </citation>
    <scope>IDENTIFICATION</scope>
</reference>